<evidence type="ECO:0000256" key="4">
    <source>
        <dbReference type="ARBA" id="ARBA00048267"/>
    </source>
</evidence>
<comment type="catalytic activity">
    <reaction evidence="4 5">
        <text>[protein]-L-glutamate 5-O-methyl ester + H2O = L-glutamyl-[protein] + methanol + H(+)</text>
        <dbReference type="Rhea" id="RHEA:23236"/>
        <dbReference type="Rhea" id="RHEA-COMP:10208"/>
        <dbReference type="Rhea" id="RHEA-COMP:10311"/>
        <dbReference type="ChEBI" id="CHEBI:15377"/>
        <dbReference type="ChEBI" id="CHEBI:15378"/>
        <dbReference type="ChEBI" id="CHEBI:17790"/>
        <dbReference type="ChEBI" id="CHEBI:29973"/>
        <dbReference type="ChEBI" id="CHEBI:82795"/>
        <dbReference type="EC" id="3.1.1.61"/>
    </reaction>
</comment>
<feature type="modified residue" description="4-aspartylphosphate" evidence="5 7">
    <location>
        <position position="53"/>
    </location>
</feature>
<evidence type="ECO:0000256" key="2">
    <source>
        <dbReference type="ARBA" id="ARBA00022500"/>
    </source>
</evidence>
<dbReference type="PROSITE" id="PS50122">
    <property type="entry name" value="CHEB"/>
    <property type="match status" value="1"/>
</dbReference>
<dbReference type="InterPro" id="IPR035909">
    <property type="entry name" value="CheB_C"/>
</dbReference>
<dbReference type="EC" id="3.5.1.44" evidence="5"/>
<dbReference type="InterPro" id="IPR008248">
    <property type="entry name" value="CheB-like"/>
</dbReference>
<dbReference type="HAMAP" id="MF_00099">
    <property type="entry name" value="CheB_chemtxs"/>
    <property type="match status" value="1"/>
</dbReference>
<gene>
    <name evidence="5 10" type="primary">cheB</name>
    <name evidence="10" type="ORF">ABC969_12550</name>
</gene>
<comment type="subcellular location">
    <subcellularLocation>
        <location evidence="5">Cytoplasm</location>
    </subcellularLocation>
</comment>
<organism evidence="10 11">
    <name type="scientific">Sphingomonas qilianensis</name>
    <dbReference type="NCBI Taxonomy" id="1736690"/>
    <lineage>
        <taxon>Bacteria</taxon>
        <taxon>Pseudomonadati</taxon>
        <taxon>Pseudomonadota</taxon>
        <taxon>Alphaproteobacteria</taxon>
        <taxon>Sphingomonadales</taxon>
        <taxon>Sphingomonadaceae</taxon>
        <taxon>Sphingomonas</taxon>
    </lineage>
</organism>
<dbReference type="InterPro" id="IPR000673">
    <property type="entry name" value="Sig_transdc_resp-reg_Me-estase"/>
</dbReference>
<dbReference type="Pfam" id="PF00072">
    <property type="entry name" value="Response_reg"/>
    <property type="match status" value="1"/>
</dbReference>
<dbReference type="GO" id="GO:0032259">
    <property type="term" value="P:methylation"/>
    <property type="evidence" value="ECO:0007669"/>
    <property type="project" value="UniProtKB-KW"/>
</dbReference>
<evidence type="ECO:0000259" key="8">
    <source>
        <dbReference type="PROSITE" id="PS50110"/>
    </source>
</evidence>
<comment type="catalytic activity">
    <reaction evidence="5">
        <text>L-glutaminyl-[protein] + H2O = L-glutamyl-[protein] + NH4(+)</text>
        <dbReference type="Rhea" id="RHEA:16441"/>
        <dbReference type="Rhea" id="RHEA-COMP:10207"/>
        <dbReference type="Rhea" id="RHEA-COMP:10208"/>
        <dbReference type="ChEBI" id="CHEBI:15377"/>
        <dbReference type="ChEBI" id="CHEBI:28938"/>
        <dbReference type="ChEBI" id="CHEBI:29973"/>
        <dbReference type="ChEBI" id="CHEBI:30011"/>
        <dbReference type="EC" id="3.5.1.44"/>
    </reaction>
</comment>
<dbReference type="EC" id="3.1.1.61" evidence="5"/>
<evidence type="ECO:0000256" key="6">
    <source>
        <dbReference type="PROSITE-ProRule" id="PRU00050"/>
    </source>
</evidence>
<dbReference type="PROSITE" id="PS50110">
    <property type="entry name" value="RESPONSE_REGULATORY"/>
    <property type="match status" value="1"/>
</dbReference>
<dbReference type="EMBL" id="JBDIMF010000005">
    <property type="protein sequence ID" value="MEN2787246.1"/>
    <property type="molecule type" value="Genomic_DNA"/>
</dbReference>
<proteinExistence type="inferred from homology"/>
<feature type="domain" description="CheB-type methylesterase" evidence="9">
    <location>
        <begin position="166"/>
        <end position="360"/>
    </location>
</feature>
<keyword evidence="10" id="KW-0808">Transferase</keyword>
<dbReference type="RefSeq" id="WP_345865356.1">
    <property type="nucleotide sequence ID" value="NZ_JBDIMF010000005.1"/>
</dbReference>
<dbReference type="Gene3D" id="3.40.50.2300">
    <property type="match status" value="1"/>
</dbReference>
<dbReference type="NCBIfam" id="NF001965">
    <property type="entry name" value="PRK00742.1"/>
    <property type="match status" value="1"/>
</dbReference>
<dbReference type="SMART" id="SM00448">
    <property type="entry name" value="REC"/>
    <property type="match status" value="1"/>
</dbReference>
<feature type="active site" evidence="5 6">
    <location>
        <position position="205"/>
    </location>
</feature>
<accession>A0ABU9XUM6</accession>
<dbReference type="SUPFAM" id="SSF52172">
    <property type="entry name" value="CheY-like"/>
    <property type="match status" value="1"/>
</dbReference>
<dbReference type="Proteomes" id="UP001404104">
    <property type="component" value="Unassembled WGS sequence"/>
</dbReference>
<evidence type="ECO:0000256" key="7">
    <source>
        <dbReference type="PROSITE-ProRule" id="PRU00169"/>
    </source>
</evidence>
<dbReference type="InterPro" id="IPR011006">
    <property type="entry name" value="CheY-like_superfamily"/>
</dbReference>
<evidence type="ECO:0000259" key="9">
    <source>
        <dbReference type="PROSITE" id="PS50122"/>
    </source>
</evidence>
<evidence type="ECO:0000313" key="10">
    <source>
        <dbReference type="EMBL" id="MEN2787246.1"/>
    </source>
</evidence>
<comment type="similarity">
    <text evidence="5">Belongs to the CheB family.</text>
</comment>
<keyword evidence="11" id="KW-1185">Reference proteome</keyword>
<dbReference type="PANTHER" id="PTHR42872:SF6">
    <property type="entry name" value="PROTEIN-GLUTAMATE METHYLESTERASE_PROTEIN-GLUTAMINE GLUTAMINASE"/>
    <property type="match status" value="1"/>
</dbReference>
<evidence type="ECO:0000256" key="3">
    <source>
        <dbReference type="ARBA" id="ARBA00022801"/>
    </source>
</evidence>
<name>A0ABU9XUM6_9SPHN</name>
<comment type="function">
    <text evidence="5">Involved in chemotaxis. Part of a chemotaxis signal transduction system that modulates chemotaxis in response to various stimuli. Catalyzes the demethylation of specific methylglutamate residues introduced into the chemoreceptors (methyl-accepting chemotaxis proteins or MCP) by CheR. Also mediates the irreversible deamidation of specific glutamine residues to glutamic acid.</text>
</comment>
<feature type="active site" evidence="5 6">
    <location>
        <position position="178"/>
    </location>
</feature>
<reference evidence="10 11" key="1">
    <citation type="submission" date="2024-05" db="EMBL/GenBank/DDBJ databases">
        <authorList>
            <person name="Liu Q."/>
            <person name="Xin Y.-H."/>
        </authorList>
    </citation>
    <scope>NUCLEOTIDE SEQUENCE [LARGE SCALE GENOMIC DNA]</scope>
    <source>
        <strain evidence="10 11">CGMCC 1.15349</strain>
    </source>
</reference>
<comment type="domain">
    <text evidence="5">Contains a C-terminal catalytic domain, and an N-terminal region which modulates catalytic activity.</text>
</comment>
<keyword evidence="2 5" id="KW-0145">Chemotaxis</keyword>
<feature type="domain" description="Response regulatory" evidence="8">
    <location>
        <begin position="3"/>
        <end position="119"/>
    </location>
</feature>
<dbReference type="PIRSF" id="PIRSF000876">
    <property type="entry name" value="RR_chemtxs_CheB"/>
    <property type="match status" value="1"/>
</dbReference>
<evidence type="ECO:0000313" key="11">
    <source>
        <dbReference type="Proteomes" id="UP001404104"/>
    </source>
</evidence>
<evidence type="ECO:0000256" key="5">
    <source>
        <dbReference type="HAMAP-Rule" id="MF_00099"/>
    </source>
</evidence>
<sequence>MIKLLIVDDSPLMRRLLTDLFAASGEFQVELARDGAEAMAKLHAFTPQVITLDINMPGMDGLACLDRIMLERPTPVVMVSALTAQGADATLEAMALGAVDFVAKPSGAISLAIDDLAPALIEKVRAAASARIPRTLRLAERIRLRSAPRPAPVRRIAPPLPPRGTALPGEGLVLVGCSTGGPPALEALLTALPGDFPWPIVIAQHMPASFTGALAQRLDRICALTISEVSRAVPLEPGHAYIGRGDADLVIARRAAGLVAMAAPSSADYHWHPSVDRLVASAMLHVGPERLIGVLMTGMGADGAETMRQLQTAGGRTIAEAEESAIVWGMPGALVKLGGATLITPLDRIAADLLALMGKW</sequence>
<keyword evidence="10" id="KW-0489">Methyltransferase</keyword>
<keyword evidence="1 5" id="KW-0963">Cytoplasm</keyword>
<dbReference type="CDD" id="cd17541">
    <property type="entry name" value="REC_CheB-like"/>
    <property type="match status" value="1"/>
</dbReference>
<keyword evidence="5 7" id="KW-0597">Phosphoprotein</keyword>
<dbReference type="Gene3D" id="3.40.50.180">
    <property type="entry name" value="Methylesterase CheB, C-terminal domain"/>
    <property type="match status" value="1"/>
</dbReference>
<dbReference type="PANTHER" id="PTHR42872">
    <property type="entry name" value="PROTEIN-GLUTAMATE METHYLESTERASE/PROTEIN-GLUTAMINE GLUTAMINASE"/>
    <property type="match status" value="1"/>
</dbReference>
<comment type="caution">
    <text evidence="10">The sequence shown here is derived from an EMBL/GenBank/DDBJ whole genome shotgun (WGS) entry which is preliminary data.</text>
</comment>
<evidence type="ECO:0000256" key="1">
    <source>
        <dbReference type="ARBA" id="ARBA00022490"/>
    </source>
</evidence>
<protein>
    <recommendedName>
        <fullName evidence="5">Protein-glutamate methylesterase/protein-glutamine glutaminase</fullName>
        <ecNumber evidence="5">3.1.1.61</ecNumber>
        <ecNumber evidence="5">3.5.1.44</ecNumber>
    </recommendedName>
</protein>
<comment type="PTM">
    <text evidence="5">Phosphorylated by CheA. Phosphorylation of the N-terminal regulatory domain activates the methylesterase activity.</text>
</comment>
<feature type="active site" evidence="5 6">
    <location>
        <position position="302"/>
    </location>
</feature>
<dbReference type="InterPro" id="IPR001789">
    <property type="entry name" value="Sig_transdc_resp-reg_receiver"/>
</dbReference>
<dbReference type="Pfam" id="PF01339">
    <property type="entry name" value="CheB_methylest"/>
    <property type="match status" value="1"/>
</dbReference>
<dbReference type="SUPFAM" id="SSF52738">
    <property type="entry name" value="Methylesterase CheB, C-terminal domain"/>
    <property type="match status" value="1"/>
</dbReference>
<keyword evidence="3 5" id="KW-0378">Hydrolase</keyword>
<dbReference type="GO" id="GO:0008168">
    <property type="term" value="F:methyltransferase activity"/>
    <property type="evidence" value="ECO:0007669"/>
    <property type="project" value="UniProtKB-KW"/>
</dbReference>
<dbReference type="CDD" id="cd16432">
    <property type="entry name" value="CheB_Rec"/>
    <property type="match status" value="1"/>
</dbReference>
<dbReference type="GO" id="GO:0008984">
    <property type="term" value="F:protein-glutamate methylesterase activity"/>
    <property type="evidence" value="ECO:0007669"/>
    <property type="project" value="UniProtKB-EC"/>
</dbReference>